<protein>
    <recommendedName>
        <fullName evidence="5">PH domain-containing protein</fullName>
    </recommendedName>
</protein>
<feature type="compositionally biased region" description="Polar residues" evidence="4">
    <location>
        <begin position="495"/>
        <end position="505"/>
    </location>
</feature>
<gene>
    <name evidence="6" type="ORF">BSAL_78490</name>
</gene>
<evidence type="ECO:0000259" key="5">
    <source>
        <dbReference type="PROSITE" id="PS50003"/>
    </source>
</evidence>
<feature type="region of interest" description="Disordered" evidence="4">
    <location>
        <begin position="254"/>
        <end position="349"/>
    </location>
</feature>
<keyword evidence="2" id="KW-0863">Zinc-finger</keyword>
<evidence type="ECO:0000256" key="3">
    <source>
        <dbReference type="ARBA" id="ARBA00022833"/>
    </source>
</evidence>
<sequence>MCVCKVNECVLSYEHKAAIKNQTNMMSSRPPLASLSPPRVAIPSTDSAEDLSTIEIIRHPCPQNEEDAATWTQILITKPTLATFTKRVAHKGFAFKRGPTNRNVWNWNKVFLLLQYPFLSYFASNDPSTRCLGLVYVAPTCVIRTLPHYPGRKHVLQIKPSVRRNLHHKTIDEDEDNFYFSFESEEMCKQWKDELLSEIERGVQEAQSDGLNDDDAILQPMSLHSMDLKEAANALKALDGGPQDRARKVTTHLMLDGVPDVDSADDGQGDDERRAERQQRKGGADELDSLASVSDDSNSLPDGSPPRKKLSSSSKPRDMPAFNDDDDDAISNVGSTASRSHKSSILPRYTESSTRRRSFFAADDLMDCFNSEAVHRTHCTRCKISPVIGFLYTCAVCEQSCDLCASCFRVEDHDVRHLFLVSPDIEGECLRVLPTLEGGPFRISELILFEALFRIVGSDFDGQPTKAMSKRRLMAFWNAGGASGSTRENGGATTGGQSSVNSGGSASAWMLPPQLLLSEKDLTMLSRDPDLVTFQEFMFLVRCKLASRAAYCHLNAAWSSLLTARERSSLHSVIAQFPPVALLPPEGSFVYVALAFALTNKMMQAYRHGLEGNSDDDGDRRSSDSATSASAADFVANLSPLLRPYDVALVQSGRKVIKPAAASSLTRQTSSVDSDNTSLGITQLEEATLQMLLGACSIVPLAASEEMVPVTLYTQLLRCMHLVAARLNSTDGALMPHEVANDDVILAQVSSDFPQNGGWIIEDDEELLPATDVYTKAVARWRHVLAHYATKRRQTAEEHQSASAAHLSRPRCHNLVDVVEHVLSYEVGGALGLYSDQPESIHAEVCDCCHRTPSRPRCHNLVDVVEHVLSYEVGGALGLYSDQPESIHAEVCDCCHRTPIVGFMYVEVKGGPSRRSGSGGRSSSSESSPLSKGKPEQQYQSAGSDEGDDDDDNALHFCQSCMSGKKWMAAVAAAATSPQAMPSAQLPSPALRSTTSNLSVVSSRNALSLLAMPSAQLPSPALRSTTSNLSVVSSRNALSLLPPSKAGAPLPIPPPPPTTIQLKRIPGEVIATYDRITGNTAAMSSVSSSFTSKKRRSR</sequence>
<dbReference type="Gene3D" id="3.30.60.90">
    <property type="match status" value="1"/>
</dbReference>
<dbReference type="InterPro" id="IPR043145">
    <property type="entry name" value="Znf_ZZ_sf"/>
</dbReference>
<dbReference type="InterPro" id="IPR011993">
    <property type="entry name" value="PH-like_dom_sf"/>
</dbReference>
<evidence type="ECO:0000256" key="1">
    <source>
        <dbReference type="ARBA" id="ARBA00022723"/>
    </source>
</evidence>
<keyword evidence="1" id="KW-0479">Metal-binding</keyword>
<dbReference type="Gene3D" id="2.30.29.30">
    <property type="entry name" value="Pleckstrin-homology domain (PH domain)/Phosphotyrosine-binding domain (PTB)"/>
    <property type="match status" value="1"/>
</dbReference>
<feature type="compositionally biased region" description="Basic and acidic residues" evidence="4">
    <location>
        <begin position="270"/>
        <end position="284"/>
    </location>
</feature>
<proteinExistence type="predicted"/>
<dbReference type="SMART" id="SM00233">
    <property type="entry name" value="PH"/>
    <property type="match status" value="1"/>
</dbReference>
<dbReference type="EMBL" id="CYKH01000775">
    <property type="protein sequence ID" value="CUG37622.1"/>
    <property type="molecule type" value="Genomic_DNA"/>
</dbReference>
<dbReference type="VEuPathDB" id="TriTrypDB:BSAL_78490"/>
<dbReference type="SUPFAM" id="SSF50729">
    <property type="entry name" value="PH domain-like"/>
    <property type="match status" value="1"/>
</dbReference>
<evidence type="ECO:0000256" key="4">
    <source>
        <dbReference type="SAM" id="MobiDB-lite"/>
    </source>
</evidence>
<feature type="domain" description="PH" evidence="5">
    <location>
        <begin position="87"/>
        <end position="200"/>
    </location>
</feature>
<dbReference type="GO" id="GO:0008270">
    <property type="term" value="F:zinc ion binding"/>
    <property type="evidence" value="ECO:0007669"/>
    <property type="project" value="UniProtKB-KW"/>
</dbReference>
<dbReference type="InterPro" id="IPR001849">
    <property type="entry name" value="PH_domain"/>
</dbReference>
<reference evidence="7" key="1">
    <citation type="submission" date="2015-09" db="EMBL/GenBank/DDBJ databases">
        <authorList>
            <consortium name="Pathogen Informatics"/>
        </authorList>
    </citation>
    <scope>NUCLEOTIDE SEQUENCE [LARGE SCALE GENOMIC DNA]</scope>
    <source>
        <strain evidence="7">Lake Konstanz</strain>
    </source>
</reference>
<name>A0A0S4J0N2_BODSA</name>
<dbReference type="SUPFAM" id="SSF57850">
    <property type="entry name" value="RING/U-box"/>
    <property type="match status" value="1"/>
</dbReference>
<keyword evidence="7" id="KW-1185">Reference proteome</keyword>
<feature type="region of interest" description="Disordered" evidence="4">
    <location>
        <begin position="482"/>
        <end position="505"/>
    </location>
</feature>
<accession>A0A0S4J0N2</accession>
<feature type="region of interest" description="Disordered" evidence="4">
    <location>
        <begin position="911"/>
        <end position="952"/>
    </location>
</feature>
<dbReference type="Pfam" id="PF00169">
    <property type="entry name" value="PH"/>
    <property type="match status" value="1"/>
</dbReference>
<evidence type="ECO:0000313" key="6">
    <source>
        <dbReference type="EMBL" id="CUG37622.1"/>
    </source>
</evidence>
<dbReference type="Proteomes" id="UP000051952">
    <property type="component" value="Unassembled WGS sequence"/>
</dbReference>
<organism evidence="6 7">
    <name type="scientific">Bodo saltans</name>
    <name type="common">Flagellated protozoan</name>
    <dbReference type="NCBI Taxonomy" id="75058"/>
    <lineage>
        <taxon>Eukaryota</taxon>
        <taxon>Discoba</taxon>
        <taxon>Euglenozoa</taxon>
        <taxon>Kinetoplastea</taxon>
        <taxon>Metakinetoplastina</taxon>
        <taxon>Eubodonida</taxon>
        <taxon>Bodonidae</taxon>
        <taxon>Bodo</taxon>
    </lineage>
</organism>
<feature type="compositionally biased region" description="Low complexity" evidence="4">
    <location>
        <begin position="911"/>
        <end position="932"/>
    </location>
</feature>
<evidence type="ECO:0000313" key="7">
    <source>
        <dbReference type="Proteomes" id="UP000051952"/>
    </source>
</evidence>
<dbReference type="OrthoDB" id="290734at2759"/>
<feature type="compositionally biased region" description="Polar residues" evidence="4">
    <location>
        <begin position="291"/>
        <end position="301"/>
    </location>
</feature>
<dbReference type="PROSITE" id="PS50003">
    <property type="entry name" value="PH_DOMAIN"/>
    <property type="match status" value="1"/>
</dbReference>
<evidence type="ECO:0000256" key="2">
    <source>
        <dbReference type="ARBA" id="ARBA00022771"/>
    </source>
</evidence>
<dbReference type="AlphaFoldDB" id="A0A0S4J0N2"/>
<keyword evidence="3" id="KW-0862">Zinc</keyword>